<evidence type="ECO:0000256" key="1">
    <source>
        <dbReference type="SAM" id="MobiDB-lite"/>
    </source>
</evidence>
<sequence length="78" mass="8251">MGLGGGRNRKEGGPAGIVFSKGQGWVREGDVQETWGWMGMVQSAMVAQAKAETPSSGAPTRYSTKGPAWNRVGKQRDG</sequence>
<reference evidence="2" key="1">
    <citation type="submission" date="2015-04" db="UniProtKB">
        <authorList>
            <consortium name="EnsemblPlants"/>
        </authorList>
    </citation>
    <scope>IDENTIFICATION</scope>
</reference>
<dbReference type="EnsemblPlants" id="OGLUM02G00450.1">
    <property type="protein sequence ID" value="OGLUM02G00450.1"/>
    <property type="gene ID" value="OGLUM02G00450"/>
</dbReference>
<protein>
    <submittedName>
        <fullName evidence="2">Uncharacterized protein</fullName>
    </submittedName>
</protein>
<evidence type="ECO:0000313" key="3">
    <source>
        <dbReference type="Proteomes" id="UP000026961"/>
    </source>
</evidence>
<reference evidence="2" key="2">
    <citation type="submission" date="2018-05" db="EMBL/GenBank/DDBJ databases">
        <title>OgluRS3 (Oryza glumaepatula Reference Sequence Version 3).</title>
        <authorList>
            <person name="Zhang J."/>
            <person name="Kudrna D."/>
            <person name="Lee S."/>
            <person name="Talag J."/>
            <person name="Welchert J."/>
            <person name="Wing R.A."/>
        </authorList>
    </citation>
    <scope>NUCLEOTIDE SEQUENCE [LARGE SCALE GENOMIC DNA]</scope>
</reference>
<accession>A0A0D9YL35</accession>
<dbReference type="AlphaFoldDB" id="A0A0D9YL35"/>
<feature type="region of interest" description="Disordered" evidence="1">
    <location>
        <begin position="51"/>
        <end position="78"/>
    </location>
</feature>
<feature type="compositionally biased region" description="Polar residues" evidence="1">
    <location>
        <begin position="53"/>
        <end position="63"/>
    </location>
</feature>
<evidence type="ECO:0000313" key="2">
    <source>
        <dbReference type="EnsemblPlants" id="OGLUM02G00450.1"/>
    </source>
</evidence>
<dbReference type="HOGENOM" id="CLU_2625954_0_0_1"/>
<feature type="region of interest" description="Disordered" evidence="1">
    <location>
        <begin position="1"/>
        <end position="21"/>
    </location>
</feature>
<dbReference type="Gramene" id="OGLUM02G00450.1">
    <property type="protein sequence ID" value="OGLUM02G00450.1"/>
    <property type="gene ID" value="OGLUM02G00450"/>
</dbReference>
<dbReference type="Proteomes" id="UP000026961">
    <property type="component" value="Chromosome 2"/>
</dbReference>
<proteinExistence type="predicted"/>
<keyword evidence="3" id="KW-1185">Reference proteome</keyword>
<name>A0A0D9YL35_9ORYZ</name>
<organism evidence="2">
    <name type="scientific">Oryza glumipatula</name>
    <dbReference type="NCBI Taxonomy" id="40148"/>
    <lineage>
        <taxon>Eukaryota</taxon>
        <taxon>Viridiplantae</taxon>
        <taxon>Streptophyta</taxon>
        <taxon>Embryophyta</taxon>
        <taxon>Tracheophyta</taxon>
        <taxon>Spermatophyta</taxon>
        <taxon>Magnoliopsida</taxon>
        <taxon>Liliopsida</taxon>
        <taxon>Poales</taxon>
        <taxon>Poaceae</taxon>
        <taxon>BOP clade</taxon>
        <taxon>Oryzoideae</taxon>
        <taxon>Oryzeae</taxon>
        <taxon>Oryzinae</taxon>
        <taxon>Oryza</taxon>
    </lineage>
</organism>